<keyword evidence="2" id="KW-1133">Transmembrane helix</keyword>
<feature type="compositionally biased region" description="Low complexity" evidence="1">
    <location>
        <begin position="133"/>
        <end position="143"/>
    </location>
</feature>
<dbReference type="InterPro" id="IPR036034">
    <property type="entry name" value="PDZ_sf"/>
</dbReference>
<feature type="region of interest" description="Disordered" evidence="1">
    <location>
        <begin position="133"/>
        <end position="185"/>
    </location>
</feature>
<protein>
    <recommendedName>
        <fullName evidence="5">PDZ domain-containing protein</fullName>
    </recommendedName>
</protein>
<dbReference type="EMBL" id="JAENII010000009">
    <property type="protein sequence ID" value="MBK1827925.1"/>
    <property type="molecule type" value="Genomic_DNA"/>
</dbReference>
<proteinExistence type="predicted"/>
<evidence type="ECO:0000313" key="3">
    <source>
        <dbReference type="EMBL" id="MBK1827925.1"/>
    </source>
</evidence>
<feature type="compositionally biased region" description="Low complexity" evidence="1">
    <location>
        <begin position="150"/>
        <end position="162"/>
    </location>
</feature>
<keyword evidence="2" id="KW-0472">Membrane</keyword>
<evidence type="ECO:0008006" key="5">
    <source>
        <dbReference type="Google" id="ProtNLM"/>
    </source>
</evidence>
<accession>A0A934RGH8</accession>
<dbReference type="Pfam" id="PF19805">
    <property type="entry name" value="DUF6288"/>
    <property type="match status" value="1"/>
</dbReference>
<feature type="transmembrane region" description="Helical" evidence="2">
    <location>
        <begin position="65"/>
        <end position="82"/>
    </location>
</feature>
<feature type="region of interest" description="Disordered" evidence="1">
    <location>
        <begin position="85"/>
        <end position="121"/>
    </location>
</feature>
<gene>
    <name evidence="3" type="ORF">JIN81_12915</name>
</gene>
<evidence type="ECO:0000256" key="1">
    <source>
        <dbReference type="SAM" id="MobiDB-lite"/>
    </source>
</evidence>
<reference evidence="3" key="1">
    <citation type="submission" date="2021-01" db="EMBL/GenBank/DDBJ databases">
        <title>Modified the classification status of verrucomicrobia.</title>
        <authorList>
            <person name="Feng X."/>
        </authorList>
    </citation>
    <scope>NUCLEOTIDE SEQUENCE</scope>
    <source>
        <strain evidence="3">KCTC 22201</strain>
    </source>
</reference>
<keyword evidence="4" id="KW-1185">Reference proteome</keyword>
<dbReference type="Gene3D" id="2.30.42.10">
    <property type="match status" value="1"/>
</dbReference>
<dbReference type="InterPro" id="IPR008930">
    <property type="entry name" value="Terpenoid_cyclase/PrenylTrfase"/>
</dbReference>
<evidence type="ECO:0000256" key="2">
    <source>
        <dbReference type="SAM" id="Phobius"/>
    </source>
</evidence>
<dbReference type="SUPFAM" id="SSF50156">
    <property type="entry name" value="PDZ domain-like"/>
    <property type="match status" value="1"/>
</dbReference>
<dbReference type="RefSeq" id="WP_200280262.1">
    <property type="nucleotide sequence ID" value="NZ_JAENII010000009.1"/>
</dbReference>
<comment type="caution">
    <text evidence="3">The sequence shown here is derived from an EMBL/GenBank/DDBJ whole genome shotgun (WGS) entry which is preliminary data.</text>
</comment>
<dbReference type="InterPro" id="IPR046255">
    <property type="entry name" value="DUF6288"/>
</dbReference>
<dbReference type="SUPFAM" id="SSF48239">
    <property type="entry name" value="Terpenoid cyclases/Protein prenyltransferases"/>
    <property type="match status" value="1"/>
</dbReference>
<organism evidence="3 4">
    <name type="scientific">Haloferula rosea</name>
    <dbReference type="NCBI Taxonomy" id="490093"/>
    <lineage>
        <taxon>Bacteria</taxon>
        <taxon>Pseudomonadati</taxon>
        <taxon>Verrucomicrobiota</taxon>
        <taxon>Verrucomicrobiia</taxon>
        <taxon>Verrucomicrobiales</taxon>
        <taxon>Verrucomicrobiaceae</taxon>
        <taxon>Haloferula</taxon>
    </lineage>
</organism>
<keyword evidence="2" id="KW-0812">Transmembrane</keyword>
<name>A0A934RGH8_9BACT</name>
<evidence type="ECO:0000313" key="4">
    <source>
        <dbReference type="Proteomes" id="UP000658278"/>
    </source>
</evidence>
<feature type="compositionally biased region" description="Basic and acidic residues" evidence="1">
    <location>
        <begin position="95"/>
        <end position="109"/>
    </location>
</feature>
<sequence length="1287" mass="142138">MNSITTTCPSCAQSLKVDASMIGRKGRCEVCQTKFIIEETRVEEAVEAAEPASKQKASSLPLNRAVLWFLCVLLLAVGGFWMNSKSQKPGPAEVAVEKSENRKLPEAEKPVVPPPAGTAAPVETPVVVPAAPKEAATPPEVAENVPVDAPPTKEAPPAQTEEPPTPNDAPRVQTESPPAPAGSFPVKVAFERIDIGEYRRTYPAVNQGWMPNGEDQAEQAKAWGNYLGPLGVRIRSHVPQHQSRPAFAKIIPHNIQAEDGSLGLTAAEVVQIAPGSPAENHLQLGDLIIGIEGEVLQSGNQYRPGWTFMHKDARELQLMFGEKIDQAQARGDIRFTVLRFPEGEQQRLPVRRQELWSGEGGNNSVGLQSFDIEVPGEGFITLESNQFDDVIHGDGTVWLDVTLEGDYGTMNLLELPAGAMRAGYGKPRLQTDQPYTLKGKEYAQALDLHAQGAATWRLPEGTKRIKGSFAALSYGKVQPKVFHTNLALPLTGLHRDRLVDVRFPIGKTGSFSATYPKDCAKTAITVKRHTEWLAAQQREDGSWPRLAGYTRDGWDTAWCGLALMSDGDPKYDEAVRKAAYRIAYEDAPSEWTAERAMRLMFLSEYYLRTKDAEIVPGIQAAYHQLLDCCKTDHMAGHKVNGFGYGTAGQHYGTGHLALAIALASRTPITVDSTLVKSIIQHAGEVCVNGTYAYGRGRRMARNDSRQHGGGNAMSGPGLLGVQIGGGHRSAIQEMVERMDASIGDGDNSHATSSLAFIFSSLAIAAADEEVFLKHMQNFRYKLTLDDNWEGGFLKSAFPLDFQGGEGVTAEWIRSAGSILVLNALKKNLAITGRKELWSKESIPTVAVSEWGGQVHSYYLRNWCLAAELLGRRAPHELWSGIREMNVLPRTTGMVPGTRAIVLKHAPGLVRKIAADRSLDKAQRAHAIELISGLDFQIHDRMNGSDQQVDLQINLPLHQLNWLDEDKSTMFSKSPFPLRTKVEIKAENLAEPILFETEGTQDFDLDQGTRKLSARRPLKDAGRAQFDGSATISFKIGATTVTYDRPLKFNEEFAHSNNYNLRRMKLRLSMAPRAYYQSQPLVIAGIPFDCMYPAERMLEVQGPGNGDQVNIHEGDEVIVDIASENFICPWVHSLEFDQSSQVTLFKPRSEKSIRGSVNGNKDDIYDFDPSTSCDFVSEESKSIIEYDFGKEVTLNGLDANYGGSCFIRVWYQDGETWIPLVWDNYSVNTSHHPTFPDTKAALWRLEIKHGSPMKFQTLRFYHNPNLISKRGTLPQSEHPKCLPPIQPQ</sequence>
<dbReference type="Proteomes" id="UP000658278">
    <property type="component" value="Unassembled WGS sequence"/>
</dbReference>
<dbReference type="Gene3D" id="1.50.10.20">
    <property type="match status" value="1"/>
</dbReference>